<feature type="non-terminal residue" evidence="2">
    <location>
        <position position="1"/>
    </location>
</feature>
<feature type="compositionally biased region" description="Basic and acidic residues" evidence="1">
    <location>
        <begin position="1"/>
        <end position="11"/>
    </location>
</feature>
<organism evidence="2">
    <name type="scientific">Tanacetum cinerariifolium</name>
    <name type="common">Dalmatian daisy</name>
    <name type="synonym">Chrysanthemum cinerariifolium</name>
    <dbReference type="NCBI Taxonomy" id="118510"/>
    <lineage>
        <taxon>Eukaryota</taxon>
        <taxon>Viridiplantae</taxon>
        <taxon>Streptophyta</taxon>
        <taxon>Embryophyta</taxon>
        <taxon>Tracheophyta</taxon>
        <taxon>Spermatophyta</taxon>
        <taxon>Magnoliopsida</taxon>
        <taxon>eudicotyledons</taxon>
        <taxon>Gunneridae</taxon>
        <taxon>Pentapetalae</taxon>
        <taxon>asterids</taxon>
        <taxon>campanulids</taxon>
        <taxon>Asterales</taxon>
        <taxon>Asteraceae</taxon>
        <taxon>Asteroideae</taxon>
        <taxon>Anthemideae</taxon>
        <taxon>Anthemidinae</taxon>
        <taxon>Tanacetum</taxon>
    </lineage>
</organism>
<comment type="caution">
    <text evidence="2">The sequence shown here is derived from an EMBL/GenBank/DDBJ whole genome shotgun (WGS) entry which is preliminary data.</text>
</comment>
<proteinExistence type="predicted"/>
<dbReference type="AlphaFoldDB" id="A0A699X586"/>
<accession>A0A699X586</accession>
<protein>
    <submittedName>
        <fullName evidence="2">Uncharacterized protein</fullName>
    </submittedName>
</protein>
<evidence type="ECO:0000256" key="1">
    <source>
        <dbReference type="SAM" id="MobiDB-lite"/>
    </source>
</evidence>
<dbReference type="EMBL" id="BKCJ011774553">
    <property type="protein sequence ID" value="GFD51804.1"/>
    <property type="molecule type" value="Genomic_DNA"/>
</dbReference>
<gene>
    <name evidence="2" type="ORF">Tci_923773</name>
</gene>
<sequence length="52" mass="5815">ADLFDVGDHRGGAPAFRLEQDGDERLQDQADETEQLQGVVPDDFDSRPDSRQ</sequence>
<feature type="compositionally biased region" description="Basic and acidic residues" evidence="1">
    <location>
        <begin position="18"/>
        <end position="28"/>
    </location>
</feature>
<name>A0A699X586_TANCI</name>
<evidence type="ECO:0000313" key="2">
    <source>
        <dbReference type="EMBL" id="GFD51804.1"/>
    </source>
</evidence>
<reference evidence="2" key="1">
    <citation type="journal article" date="2019" name="Sci. Rep.">
        <title>Draft genome of Tanacetum cinerariifolium, the natural source of mosquito coil.</title>
        <authorList>
            <person name="Yamashiro T."/>
            <person name="Shiraishi A."/>
            <person name="Satake H."/>
            <person name="Nakayama K."/>
        </authorList>
    </citation>
    <scope>NUCLEOTIDE SEQUENCE</scope>
</reference>
<feature type="region of interest" description="Disordered" evidence="1">
    <location>
        <begin position="1"/>
        <end position="52"/>
    </location>
</feature>